<dbReference type="InterPro" id="IPR000700">
    <property type="entry name" value="PAS-assoc_C"/>
</dbReference>
<dbReference type="SUPFAM" id="SSF141868">
    <property type="entry name" value="EAL domain-like"/>
    <property type="match status" value="1"/>
</dbReference>
<dbReference type="Gene3D" id="3.30.450.20">
    <property type="entry name" value="PAS domain"/>
    <property type="match status" value="1"/>
</dbReference>
<dbReference type="InterPro" id="IPR011006">
    <property type="entry name" value="CheY-like_superfamily"/>
</dbReference>
<dbReference type="SMART" id="SM00267">
    <property type="entry name" value="GGDEF"/>
    <property type="match status" value="1"/>
</dbReference>
<proteinExistence type="predicted"/>
<dbReference type="PROSITE" id="PS50887">
    <property type="entry name" value="GGDEF"/>
    <property type="match status" value="1"/>
</dbReference>
<gene>
    <name evidence="6" type="ORF">MNBD_GAMMA15-2290</name>
</gene>
<dbReference type="SUPFAM" id="SSF52172">
    <property type="entry name" value="CheY-like"/>
    <property type="match status" value="1"/>
</dbReference>
<dbReference type="NCBIfam" id="TIGR00229">
    <property type="entry name" value="sensory_box"/>
    <property type="match status" value="1"/>
</dbReference>
<dbReference type="InterPro" id="IPR000014">
    <property type="entry name" value="PAS"/>
</dbReference>
<dbReference type="PROSITE" id="PS50110">
    <property type="entry name" value="RESPONSE_REGULATORY"/>
    <property type="match status" value="1"/>
</dbReference>
<dbReference type="FunFam" id="3.30.70.270:FF:000001">
    <property type="entry name" value="Diguanylate cyclase domain protein"/>
    <property type="match status" value="1"/>
</dbReference>
<evidence type="ECO:0000259" key="5">
    <source>
        <dbReference type="PROSITE" id="PS50887"/>
    </source>
</evidence>
<dbReference type="Pfam" id="PF00072">
    <property type="entry name" value="Response_reg"/>
    <property type="match status" value="1"/>
</dbReference>
<dbReference type="PANTHER" id="PTHR44757">
    <property type="entry name" value="DIGUANYLATE CYCLASE DGCP"/>
    <property type="match status" value="1"/>
</dbReference>
<dbReference type="PROSITE" id="PS50883">
    <property type="entry name" value="EAL"/>
    <property type="match status" value="1"/>
</dbReference>
<dbReference type="Gene3D" id="3.20.20.450">
    <property type="entry name" value="EAL domain"/>
    <property type="match status" value="1"/>
</dbReference>
<dbReference type="SMART" id="SM00091">
    <property type="entry name" value="PAS"/>
    <property type="match status" value="1"/>
</dbReference>
<dbReference type="InterPro" id="IPR052155">
    <property type="entry name" value="Biofilm_reg_signaling"/>
</dbReference>
<protein>
    <submittedName>
        <fullName evidence="6">Diguanylate cyclase/phosphodiesterase (GGDEF &amp; EAL domains) with PAS/PAC sensor(S)</fullName>
    </submittedName>
</protein>
<dbReference type="Gene3D" id="3.40.50.2300">
    <property type="match status" value="1"/>
</dbReference>
<dbReference type="InterPro" id="IPR013767">
    <property type="entry name" value="PAS_fold"/>
</dbReference>
<accession>A0A3B0YWL0</accession>
<dbReference type="SUPFAM" id="SSF55073">
    <property type="entry name" value="Nucleotide cyclase"/>
    <property type="match status" value="1"/>
</dbReference>
<name>A0A3B0YWL0_9ZZZZ</name>
<sequence length="591" mass="66753">MTALLRVLIVEDNDDDAQLLLVRLRRAGYSTEYVRVDNAEALNKALQDGNWQVVISDYAMPGFSGLEALSILREQDKETPFILVSGTVGEEIAVEAMRSGANDYIMKDNLARLVPAIDRELRDVRERTDRRRAEDALYQERERALITLHSIGDGVITTDADGRVDYMNPVAERVTGWGSSEAQGHPLTEVLPLTHESSGIPIESPAAISLRTGEVVNLTEQCLLVNRDGQEFHIEDSAAPIFDRTNRIIGVVLVFHDATRERRMARQMMWESTHDNLTGLVNRREFTERLNNLLSSGNREHYEHALLYLDLDQFKVINDTCGHDAGDELLRQLSRLLLQNVPTSSSLARLGGDEFGVLLENVSVTQAREVADELLSTFSRFTYQWEERRFDVGVSIGMVPIQHDSKNASLILSAADVACYVAKEAGRNRVHMYEESDIDLGQRHSEMHWVSRIKEALEQNRFVLYRQEITPLSKDNTTPHCELLIRMCAADGSIIPPGDFIPAAERYNLMNAIDRWVIDHAFHHLQTFQKNGDKCIYSINLSGNSLNDDKLSDYIAQKIDQYHIRTGQLCFEVTETAAVFNLVKASNIIKT</sequence>
<feature type="domain" description="GGDEF" evidence="5">
    <location>
        <begin position="302"/>
        <end position="435"/>
    </location>
</feature>
<dbReference type="PROSITE" id="PS50113">
    <property type="entry name" value="PAC"/>
    <property type="match status" value="1"/>
</dbReference>
<feature type="domain" description="PAC" evidence="3">
    <location>
        <begin position="218"/>
        <end position="270"/>
    </location>
</feature>
<dbReference type="NCBIfam" id="TIGR00254">
    <property type="entry name" value="GGDEF"/>
    <property type="match status" value="1"/>
</dbReference>
<evidence type="ECO:0000313" key="6">
    <source>
        <dbReference type="EMBL" id="VAW78639.1"/>
    </source>
</evidence>
<dbReference type="InterPro" id="IPR043128">
    <property type="entry name" value="Rev_trsase/Diguanyl_cyclase"/>
</dbReference>
<dbReference type="CDD" id="cd01948">
    <property type="entry name" value="EAL"/>
    <property type="match status" value="1"/>
</dbReference>
<dbReference type="InterPro" id="IPR029787">
    <property type="entry name" value="Nucleotide_cyclase"/>
</dbReference>
<dbReference type="SMART" id="SM00448">
    <property type="entry name" value="REC"/>
    <property type="match status" value="1"/>
</dbReference>
<reference evidence="6" key="1">
    <citation type="submission" date="2018-06" db="EMBL/GenBank/DDBJ databases">
        <authorList>
            <person name="Zhirakovskaya E."/>
        </authorList>
    </citation>
    <scope>NUCLEOTIDE SEQUENCE</scope>
</reference>
<dbReference type="SMART" id="SM00052">
    <property type="entry name" value="EAL"/>
    <property type="match status" value="1"/>
</dbReference>
<dbReference type="SUPFAM" id="SSF55785">
    <property type="entry name" value="PYP-like sensor domain (PAS domain)"/>
    <property type="match status" value="1"/>
</dbReference>
<dbReference type="InterPro" id="IPR035965">
    <property type="entry name" value="PAS-like_dom_sf"/>
</dbReference>
<dbReference type="Pfam" id="PF00989">
    <property type="entry name" value="PAS"/>
    <property type="match status" value="1"/>
</dbReference>
<evidence type="ECO:0000259" key="1">
    <source>
        <dbReference type="PROSITE" id="PS50110"/>
    </source>
</evidence>
<dbReference type="GO" id="GO:0006355">
    <property type="term" value="P:regulation of DNA-templated transcription"/>
    <property type="evidence" value="ECO:0007669"/>
    <property type="project" value="InterPro"/>
</dbReference>
<feature type="domain" description="Response regulatory" evidence="1">
    <location>
        <begin position="6"/>
        <end position="122"/>
    </location>
</feature>
<feature type="domain" description="EAL" evidence="4">
    <location>
        <begin position="446"/>
        <end position="591"/>
    </location>
</feature>
<evidence type="ECO:0000259" key="4">
    <source>
        <dbReference type="PROSITE" id="PS50883"/>
    </source>
</evidence>
<dbReference type="GO" id="GO:0000160">
    <property type="term" value="P:phosphorelay signal transduction system"/>
    <property type="evidence" value="ECO:0007669"/>
    <property type="project" value="InterPro"/>
</dbReference>
<evidence type="ECO:0000259" key="2">
    <source>
        <dbReference type="PROSITE" id="PS50112"/>
    </source>
</evidence>
<dbReference type="AlphaFoldDB" id="A0A3B0YWL0"/>
<dbReference type="InterPro" id="IPR001633">
    <property type="entry name" value="EAL_dom"/>
</dbReference>
<dbReference type="PROSITE" id="PS50112">
    <property type="entry name" value="PAS"/>
    <property type="match status" value="1"/>
</dbReference>
<organism evidence="6">
    <name type="scientific">hydrothermal vent metagenome</name>
    <dbReference type="NCBI Taxonomy" id="652676"/>
    <lineage>
        <taxon>unclassified sequences</taxon>
        <taxon>metagenomes</taxon>
        <taxon>ecological metagenomes</taxon>
    </lineage>
</organism>
<dbReference type="InterPro" id="IPR001789">
    <property type="entry name" value="Sig_transdc_resp-reg_receiver"/>
</dbReference>
<dbReference type="InterPro" id="IPR001610">
    <property type="entry name" value="PAC"/>
</dbReference>
<feature type="non-terminal residue" evidence="6">
    <location>
        <position position="591"/>
    </location>
</feature>
<dbReference type="InterPro" id="IPR000160">
    <property type="entry name" value="GGDEF_dom"/>
</dbReference>
<dbReference type="SMART" id="SM00086">
    <property type="entry name" value="PAC"/>
    <property type="match status" value="1"/>
</dbReference>
<evidence type="ECO:0000259" key="3">
    <source>
        <dbReference type="PROSITE" id="PS50113"/>
    </source>
</evidence>
<dbReference type="Pfam" id="PF00990">
    <property type="entry name" value="GGDEF"/>
    <property type="match status" value="1"/>
</dbReference>
<dbReference type="Gene3D" id="3.30.70.270">
    <property type="match status" value="1"/>
</dbReference>
<dbReference type="PANTHER" id="PTHR44757:SF4">
    <property type="entry name" value="DIGUANYLATE CYCLASE DGCE-RELATED"/>
    <property type="match status" value="1"/>
</dbReference>
<dbReference type="Pfam" id="PF00563">
    <property type="entry name" value="EAL"/>
    <property type="match status" value="1"/>
</dbReference>
<dbReference type="CDD" id="cd00156">
    <property type="entry name" value="REC"/>
    <property type="match status" value="1"/>
</dbReference>
<dbReference type="CDD" id="cd01949">
    <property type="entry name" value="GGDEF"/>
    <property type="match status" value="1"/>
</dbReference>
<dbReference type="CDD" id="cd00130">
    <property type="entry name" value="PAS"/>
    <property type="match status" value="1"/>
</dbReference>
<dbReference type="EMBL" id="UOFN01000098">
    <property type="protein sequence ID" value="VAW78639.1"/>
    <property type="molecule type" value="Genomic_DNA"/>
</dbReference>
<feature type="domain" description="PAS" evidence="2">
    <location>
        <begin position="140"/>
        <end position="198"/>
    </location>
</feature>
<dbReference type="InterPro" id="IPR035919">
    <property type="entry name" value="EAL_sf"/>
</dbReference>